<dbReference type="PANTHER" id="PTHR43625:SF40">
    <property type="entry name" value="ALDO-KETO REDUCTASE YAKC [NADP(+)]"/>
    <property type="match status" value="1"/>
</dbReference>
<organism evidence="3 4">
    <name type="scientific">Fomitopsis schrenkii</name>
    <name type="common">Brown rot fungus</name>
    <dbReference type="NCBI Taxonomy" id="2126942"/>
    <lineage>
        <taxon>Eukaryota</taxon>
        <taxon>Fungi</taxon>
        <taxon>Dikarya</taxon>
        <taxon>Basidiomycota</taxon>
        <taxon>Agaricomycotina</taxon>
        <taxon>Agaricomycetes</taxon>
        <taxon>Polyporales</taxon>
        <taxon>Fomitopsis</taxon>
    </lineage>
</organism>
<evidence type="ECO:0000313" key="4">
    <source>
        <dbReference type="Proteomes" id="UP000015241"/>
    </source>
</evidence>
<dbReference type="Gene3D" id="3.20.20.100">
    <property type="entry name" value="NADP-dependent oxidoreductase domain"/>
    <property type="match status" value="1"/>
</dbReference>
<evidence type="ECO:0000313" key="3">
    <source>
        <dbReference type="EMBL" id="EPT05714.1"/>
    </source>
</evidence>
<dbReference type="OrthoDB" id="37537at2759"/>
<accession>S8ES29</accession>
<feature type="domain" description="NADP-dependent oxidoreductase" evidence="2">
    <location>
        <begin position="85"/>
        <end position="153"/>
    </location>
</feature>
<gene>
    <name evidence="3" type="ORF">FOMPIDRAFT_86794</name>
</gene>
<sequence>MGIAAFYGKPLPDQERLKVLDAVYASGCTFWDTADVYADPEELLGKWFQRAGKHADIFLATKSGWRSGVPGKASNGDPAYVRQSADPTVPIEKTVEAMAQLVREGKVKYLGLSECSAETLRRAHAVHPVSALQAEYSAFTLDIENDKIGLLKAARELGDDHRIQPARARAYYQQIRTSPPAERGEVAEVRRIAEGVNATQGPRYPGTHRS</sequence>
<protein>
    <recommendedName>
        <fullName evidence="2">NADP-dependent oxidoreductase domain-containing protein</fullName>
    </recommendedName>
</protein>
<dbReference type="PANTHER" id="PTHR43625">
    <property type="entry name" value="AFLATOXIN B1 ALDEHYDE REDUCTASE"/>
    <property type="match status" value="1"/>
</dbReference>
<dbReference type="AlphaFoldDB" id="S8ES29"/>
<dbReference type="eggNOG" id="KOG1575">
    <property type="taxonomic scope" value="Eukaryota"/>
</dbReference>
<dbReference type="Pfam" id="PF00248">
    <property type="entry name" value="Aldo_ket_red"/>
    <property type="match status" value="1"/>
</dbReference>
<proteinExistence type="predicted"/>
<evidence type="ECO:0000259" key="2">
    <source>
        <dbReference type="Pfam" id="PF00248"/>
    </source>
</evidence>
<evidence type="ECO:0000256" key="1">
    <source>
        <dbReference type="ARBA" id="ARBA00023002"/>
    </source>
</evidence>
<dbReference type="GO" id="GO:0016491">
    <property type="term" value="F:oxidoreductase activity"/>
    <property type="evidence" value="ECO:0007669"/>
    <property type="project" value="UniProtKB-KW"/>
</dbReference>
<dbReference type="EMBL" id="KE504123">
    <property type="protein sequence ID" value="EPT05714.1"/>
    <property type="molecule type" value="Genomic_DNA"/>
</dbReference>
<dbReference type="GO" id="GO:0005737">
    <property type="term" value="C:cytoplasm"/>
    <property type="evidence" value="ECO:0007669"/>
    <property type="project" value="TreeGrafter"/>
</dbReference>
<dbReference type="InParanoid" id="S8ES29"/>
<dbReference type="Proteomes" id="UP000015241">
    <property type="component" value="Unassembled WGS sequence"/>
</dbReference>
<dbReference type="HOGENOM" id="CLU_1310152_0_0_1"/>
<keyword evidence="4" id="KW-1185">Reference proteome</keyword>
<name>S8ES29_FOMSC</name>
<dbReference type="SUPFAM" id="SSF51430">
    <property type="entry name" value="NAD(P)-linked oxidoreductase"/>
    <property type="match status" value="1"/>
</dbReference>
<dbReference type="InterPro" id="IPR023210">
    <property type="entry name" value="NADP_OxRdtase_dom"/>
</dbReference>
<reference evidence="3 4" key="1">
    <citation type="journal article" date="2012" name="Science">
        <title>The Paleozoic origin of enzymatic lignin decomposition reconstructed from 31 fungal genomes.</title>
        <authorList>
            <person name="Floudas D."/>
            <person name="Binder M."/>
            <person name="Riley R."/>
            <person name="Barry K."/>
            <person name="Blanchette R.A."/>
            <person name="Henrissat B."/>
            <person name="Martinez A.T."/>
            <person name="Otillar R."/>
            <person name="Spatafora J.W."/>
            <person name="Yadav J.S."/>
            <person name="Aerts A."/>
            <person name="Benoit I."/>
            <person name="Boyd A."/>
            <person name="Carlson A."/>
            <person name="Copeland A."/>
            <person name="Coutinho P.M."/>
            <person name="de Vries R.P."/>
            <person name="Ferreira P."/>
            <person name="Findley K."/>
            <person name="Foster B."/>
            <person name="Gaskell J."/>
            <person name="Glotzer D."/>
            <person name="Gorecki P."/>
            <person name="Heitman J."/>
            <person name="Hesse C."/>
            <person name="Hori C."/>
            <person name="Igarashi K."/>
            <person name="Jurgens J.A."/>
            <person name="Kallen N."/>
            <person name="Kersten P."/>
            <person name="Kohler A."/>
            <person name="Kuees U."/>
            <person name="Kumar T.K.A."/>
            <person name="Kuo A."/>
            <person name="LaButti K."/>
            <person name="Larrondo L.F."/>
            <person name="Lindquist E."/>
            <person name="Ling A."/>
            <person name="Lombard V."/>
            <person name="Lucas S."/>
            <person name="Lundell T."/>
            <person name="Martin R."/>
            <person name="McLaughlin D.J."/>
            <person name="Morgenstern I."/>
            <person name="Morin E."/>
            <person name="Murat C."/>
            <person name="Nagy L.G."/>
            <person name="Nolan M."/>
            <person name="Ohm R.A."/>
            <person name="Patyshakuliyeva A."/>
            <person name="Rokas A."/>
            <person name="Ruiz-Duenas F.J."/>
            <person name="Sabat G."/>
            <person name="Salamov A."/>
            <person name="Samejima M."/>
            <person name="Schmutz J."/>
            <person name="Slot J.C."/>
            <person name="St John F."/>
            <person name="Stenlid J."/>
            <person name="Sun H."/>
            <person name="Sun S."/>
            <person name="Syed K."/>
            <person name="Tsang A."/>
            <person name="Wiebenga A."/>
            <person name="Young D."/>
            <person name="Pisabarro A."/>
            <person name="Eastwood D.C."/>
            <person name="Martin F."/>
            <person name="Cullen D."/>
            <person name="Grigoriev I.V."/>
            <person name="Hibbett D.S."/>
        </authorList>
    </citation>
    <scope>NUCLEOTIDE SEQUENCE</scope>
    <source>
        <strain evidence="4">FP-58527</strain>
    </source>
</reference>
<keyword evidence="1" id="KW-0560">Oxidoreductase</keyword>
<dbReference type="InterPro" id="IPR036812">
    <property type="entry name" value="NAD(P)_OxRdtase_dom_sf"/>
</dbReference>
<dbReference type="InterPro" id="IPR050791">
    <property type="entry name" value="Aldo-Keto_reductase"/>
</dbReference>
<dbReference type="STRING" id="743788.S8ES29"/>